<protein>
    <submittedName>
        <fullName evidence="15">Dihydropyridine-sensitive L-type skeletal muscle calcium channel subunit alpha-1</fullName>
    </submittedName>
</protein>
<reference evidence="15 16" key="1">
    <citation type="submission" date="2024-02" db="EMBL/GenBank/DDBJ databases">
        <authorList>
            <person name="Chen Y."/>
            <person name="Shah S."/>
            <person name="Dougan E. K."/>
            <person name="Thang M."/>
            <person name="Chan C."/>
        </authorList>
    </citation>
    <scope>NUCLEOTIDE SEQUENCE [LARGE SCALE GENOMIC DNA]</scope>
</reference>
<evidence type="ECO:0000256" key="12">
    <source>
        <dbReference type="ARBA" id="ARBA00023303"/>
    </source>
</evidence>
<evidence type="ECO:0000259" key="14">
    <source>
        <dbReference type="Pfam" id="PF00520"/>
    </source>
</evidence>
<dbReference type="Gene3D" id="1.20.120.350">
    <property type="entry name" value="Voltage-gated potassium channels. Chain C"/>
    <property type="match status" value="1"/>
</dbReference>
<dbReference type="InterPro" id="IPR027359">
    <property type="entry name" value="Volt_channel_dom_sf"/>
</dbReference>
<accession>A0ABP0J748</accession>
<keyword evidence="10 13" id="KW-0472">Membrane</keyword>
<keyword evidence="12" id="KW-0407">Ion channel</keyword>
<organism evidence="15 16">
    <name type="scientific">Durusdinium trenchii</name>
    <dbReference type="NCBI Taxonomy" id="1381693"/>
    <lineage>
        <taxon>Eukaryota</taxon>
        <taxon>Sar</taxon>
        <taxon>Alveolata</taxon>
        <taxon>Dinophyceae</taxon>
        <taxon>Suessiales</taxon>
        <taxon>Symbiodiniaceae</taxon>
        <taxon>Durusdinium</taxon>
    </lineage>
</organism>
<feature type="transmembrane region" description="Helical" evidence="13">
    <location>
        <begin position="249"/>
        <end position="274"/>
    </location>
</feature>
<evidence type="ECO:0000256" key="1">
    <source>
        <dbReference type="ARBA" id="ARBA00004141"/>
    </source>
</evidence>
<evidence type="ECO:0000256" key="2">
    <source>
        <dbReference type="ARBA" id="ARBA00022448"/>
    </source>
</evidence>
<evidence type="ECO:0000256" key="5">
    <source>
        <dbReference type="ARBA" id="ARBA00022692"/>
    </source>
</evidence>
<dbReference type="InterPro" id="IPR018247">
    <property type="entry name" value="EF_Hand_1_Ca_BS"/>
</dbReference>
<dbReference type="Proteomes" id="UP001642464">
    <property type="component" value="Unassembled WGS sequence"/>
</dbReference>
<evidence type="ECO:0000313" key="16">
    <source>
        <dbReference type="Proteomes" id="UP001642464"/>
    </source>
</evidence>
<evidence type="ECO:0000256" key="13">
    <source>
        <dbReference type="SAM" id="Phobius"/>
    </source>
</evidence>
<dbReference type="Gene3D" id="1.10.287.70">
    <property type="match status" value="1"/>
</dbReference>
<name>A0ABP0J748_9DINO</name>
<feature type="transmembrane region" description="Helical" evidence="13">
    <location>
        <begin position="215"/>
        <end position="237"/>
    </location>
</feature>
<dbReference type="PANTHER" id="PTHR45628:SF7">
    <property type="entry name" value="VOLTAGE-DEPENDENT CALCIUM CHANNEL TYPE A SUBUNIT ALPHA-1"/>
    <property type="match status" value="1"/>
</dbReference>
<feature type="transmembrane region" description="Helical" evidence="13">
    <location>
        <begin position="397"/>
        <end position="418"/>
    </location>
</feature>
<evidence type="ECO:0000256" key="9">
    <source>
        <dbReference type="ARBA" id="ARBA00023065"/>
    </source>
</evidence>
<feature type="domain" description="Ion transport" evidence="14">
    <location>
        <begin position="179"/>
        <end position="424"/>
    </location>
</feature>
<evidence type="ECO:0000256" key="3">
    <source>
        <dbReference type="ARBA" id="ARBA00022568"/>
    </source>
</evidence>
<feature type="transmembrane region" description="Helical" evidence="13">
    <location>
        <begin position="322"/>
        <end position="348"/>
    </location>
</feature>
<dbReference type="InterPro" id="IPR005821">
    <property type="entry name" value="Ion_trans_dom"/>
</dbReference>
<evidence type="ECO:0000256" key="7">
    <source>
        <dbReference type="ARBA" id="ARBA00022882"/>
    </source>
</evidence>
<keyword evidence="5 13" id="KW-0812">Transmembrane</keyword>
<keyword evidence="7" id="KW-0851">Voltage-gated channel</keyword>
<comment type="subcellular location">
    <subcellularLocation>
        <location evidence="1">Membrane</location>
        <topology evidence="1">Multi-pass membrane protein</topology>
    </subcellularLocation>
</comment>
<keyword evidence="8 13" id="KW-1133">Transmembrane helix</keyword>
<keyword evidence="9" id="KW-0406">Ion transport</keyword>
<dbReference type="InterPro" id="IPR050599">
    <property type="entry name" value="VDCC_alpha-1_subunit"/>
</dbReference>
<keyword evidence="16" id="KW-1185">Reference proteome</keyword>
<feature type="transmembrane region" description="Helical" evidence="13">
    <location>
        <begin position="360"/>
        <end position="377"/>
    </location>
</feature>
<keyword evidence="6" id="KW-0106">Calcium</keyword>
<dbReference type="EMBL" id="CAXAMM010006191">
    <property type="protein sequence ID" value="CAK9010145.1"/>
    <property type="molecule type" value="Genomic_DNA"/>
</dbReference>
<gene>
    <name evidence="15" type="ORF">SCF082_LOCUS10549</name>
</gene>
<evidence type="ECO:0000256" key="8">
    <source>
        <dbReference type="ARBA" id="ARBA00022989"/>
    </source>
</evidence>
<sequence length="581" mass="65798">MFKPSQADGPSMGLDVFRQELVEHQALILKKFDDKIASLRQLLLQDTLMSSEESLPEMTMEEKLQRSTIMSVPASAWVAPSVEVPTRSTNASMPGLVNEDKVEVFSSLPTVAERRKKHMAWIHKSQPEAPKSEEDDKQPRVFSQLSAECARDAVRRKAVENFGPPPPASDTRWALIVKHPYFERMSLMMIYFNALWIAIDIEFNKAEMVLKATEPFLIMEILFTLYFSGELFVRWMSYKKTRQAFMDSWFLFDCLLVTMMLLETWLIPITALLIEGGSLTGGSLSRSASVLRIARILRVFRTARIIRVARYMPELMILVKGLIVAARSVFFTLVLLLLITYVFSIALAQLSVETHLKEKYFNTMPTAVLNLVVQCVMPDQEEFFTDVADTSWVMGTLVLIFVLVGSLIVMNMLVGILVEAVQTVATMEHEQIHVDFAKRVLWDLIKEQGADEDGDNRISEDEFVRLLARPEASKALSRLGVDAYAVMETGKLLFEDGEPLTFGEFMDAILTLRGTNQTTVKDIVNLRKFTADEFSQLHTVLMDLCKFLAGHGMSTMLAKQLEHIEIKRPRSGNGTKDIDEV</sequence>
<dbReference type="SUPFAM" id="SSF81324">
    <property type="entry name" value="Voltage-gated potassium channels"/>
    <property type="match status" value="1"/>
</dbReference>
<evidence type="ECO:0000313" key="15">
    <source>
        <dbReference type="EMBL" id="CAK9010145.1"/>
    </source>
</evidence>
<keyword evidence="11" id="KW-0325">Glycoprotein</keyword>
<dbReference type="PANTHER" id="PTHR45628">
    <property type="entry name" value="VOLTAGE-DEPENDENT CALCIUM CHANNEL TYPE A SUBUNIT ALPHA-1"/>
    <property type="match status" value="1"/>
</dbReference>
<comment type="caution">
    <text evidence="15">The sequence shown here is derived from an EMBL/GenBank/DDBJ whole genome shotgun (WGS) entry which is preliminary data.</text>
</comment>
<evidence type="ECO:0000256" key="10">
    <source>
        <dbReference type="ARBA" id="ARBA00023136"/>
    </source>
</evidence>
<dbReference type="Pfam" id="PF00520">
    <property type="entry name" value="Ion_trans"/>
    <property type="match status" value="1"/>
</dbReference>
<evidence type="ECO:0000256" key="11">
    <source>
        <dbReference type="ARBA" id="ARBA00023180"/>
    </source>
</evidence>
<keyword evidence="4" id="KW-0107">Calcium channel</keyword>
<evidence type="ECO:0000256" key="4">
    <source>
        <dbReference type="ARBA" id="ARBA00022673"/>
    </source>
</evidence>
<evidence type="ECO:0000256" key="6">
    <source>
        <dbReference type="ARBA" id="ARBA00022837"/>
    </source>
</evidence>
<proteinExistence type="predicted"/>
<dbReference type="PROSITE" id="PS00018">
    <property type="entry name" value="EF_HAND_1"/>
    <property type="match status" value="1"/>
</dbReference>
<keyword evidence="3" id="KW-0109">Calcium transport</keyword>
<keyword evidence="2" id="KW-0813">Transport</keyword>